<dbReference type="EMBL" id="PDDX01000001">
    <property type="protein sequence ID" value="PHI30899.1"/>
    <property type="molecule type" value="Genomic_DNA"/>
</dbReference>
<name>A0A2C6CW69_9GAMM</name>
<proteinExistence type="predicted"/>
<evidence type="ECO:0000313" key="3">
    <source>
        <dbReference type="Proteomes" id="UP000224974"/>
    </source>
</evidence>
<dbReference type="Proteomes" id="UP000224974">
    <property type="component" value="Unassembled WGS sequence"/>
</dbReference>
<evidence type="ECO:0000313" key="4">
    <source>
        <dbReference type="Proteomes" id="UP000373449"/>
    </source>
</evidence>
<sequence>MDKNEVYVRMLALVLPYIRNIQTLSKKEKSEDESCYFEAELVHNLVYTILEKEFKEHDIYFLNNQARFYFEKCSSDLSPNYEQHIKYIKYLFDIVPEDLSQKLIWAGP</sequence>
<dbReference type="OrthoDB" id="6919103at2"/>
<gene>
    <name evidence="1" type="ORF">CRN84_16920</name>
    <name evidence="2" type="ORF">NCTC12282_04693</name>
</gene>
<dbReference type="EMBL" id="CAADJA010000002">
    <property type="protein sequence ID" value="VFS50803.1"/>
    <property type="molecule type" value="Genomic_DNA"/>
</dbReference>
<reference evidence="2 4" key="3">
    <citation type="submission" date="2019-03" db="EMBL/GenBank/DDBJ databases">
        <authorList>
            <consortium name="Pathogen Informatics"/>
        </authorList>
    </citation>
    <scope>NUCLEOTIDE SEQUENCE [LARGE SCALE GENOMIC DNA]</scope>
    <source>
        <strain evidence="2 4">NCTC12282</strain>
    </source>
</reference>
<evidence type="ECO:0000313" key="2">
    <source>
        <dbReference type="EMBL" id="VFS50803.1"/>
    </source>
</evidence>
<reference evidence="1" key="1">
    <citation type="submission" date="2017-09" db="EMBL/GenBank/DDBJ databases">
        <title>FDA dAtabase for Regulatory Grade micrObial Sequences (FDA-ARGOS): Supporting development and validation of Infectious Disease Dx tests.</title>
        <authorList>
            <person name="Minogue T."/>
            <person name="Wolcott M."/>
            <person name="Wasieloski L."/>
            <person name="Aguilar W."/>
            <person name="Moore D."/>
            <person name="Tallon L.J."/>
            <person name="Sadzewicz L."/>
            <person name="Ott S."/>
            <person name="Zhao X."/>
            <person name="Nagaraj S."/>
            <person name="Vavikolanu K."/>
            <person name="Aluvathingal J."/>
            <person name="Nadendla S."/>
            <person name="Sichtig H."/>
        </authorList>
    </citation>
    <scope>NUCLEOTIDE SEQUENCE</scope>
    <source>
        <strain evidence="1">FDAARGOS_387</strain>
    </source>
</reference>
<protein>
    <submittedName>
        <fullName evidence="1">Zinc ABC transporter substrate-binding protein</fullName>
    </submittedName>
</protein>
<dbReference type="Proteomes" id="UP000373449">
    <property type="component" value="Unassembled WGS sequence"/>
</dbReference>
<evidence type="ECO:0000313" key="1">
    <source>
        <dbReference type="EMBL" id="PHI30899.1"/>
    </source>
</evidence>
<dbReference type="AlphaFoldDB" id="A0A2C6CW69"/>
<keyword evidence="3" id="KW-1185">Reference proteome</keyword>
<accession>A0A2C6CW69</accession>
<organism evidence="1 3">
    <name type="scientific">Budvicia aquatica</name>
    <dbReference type="NCBI Taxonomy" id="82979"/>
    <lineage>
        <taxon>Bacteria</taxon>
        <taxon>Pseudomonadati</taxon>
        <taxon>Pseudomonadota</taxon>
        <taxon>Gammaproteobacteria</taxon>
        <taxon>Enterobacterales</taxon>
        <taxon>Budviciaceae</taxon>
        <taxon>Budvicia</taxon>
    </lineage>
</organism>
<dbReference type="STRING" id="1111728.GCA_000427805_03740"/>
<dbReference type="RefSeq" id="WP_029095768.1">
    <property type="nucleotide sequence ID" value="NZ_CAADJA010000002.1"/>
</dbReference>
<reference evidence="3" key="2">
    <citation type="submission" date="2017-09" db="EMBL/GenBank/DDBJ databases">
        <title>FDA dAtabase for Regulatory Grade micrObial Sequences (FDA-ARGOS): Supporting development and validation of Infectious Disease Dx tests.</title>
        <authorList>
            <person name="Minogue T."/>
            <person name="Wolcott M."/>
            <person name="Wasieloski L."/>
            <person name="Aguilar W."/>
            <person name="Moore D."/>
            <person name="Tallon L."/>
            <person name="Sadzewicz L."/>
            <person name="Ott S."/>
            <person name="Zhao X."/>
            <person name="Nagaraj S."/>
            <person name="Vavikolanu K."/>
            <person name="Aluvathingal J."/>
            <person name="Nadendla S."/>
            <person name="Sichtig H."/>
        </authorList>
    </citation>
    <scope>NUCLEOTIDE SEQUENCE [LARGE SCALE GENOMIC DNA]</scope>
    <source>
        <strain evidence="3">FDAARGOS_387</strain>
    </source>
</reference>